<dbReference type="EC" id="3.5.1.44" evidence="3"/>
<dbReference type="HAMAP" id="MF_01440">
    <property type="entry name" value="CheD"/>
    <property type="match status" value="1"/>
</dbReference>
<dbReference type="Proteomes" id="UP001060414">
    <property type="component" value="Chromosome"/>
</dbReference>
<evidence type="ECO:0000256" key="3">
    <source>
        <dbReference type="HAMAP-Rule" id="MF_01440"/>
    </source>
</evidence>
<keyword evidence="2 3" id="KW-0378">Hydrolase</keyword>
<accession>A0ABY5ZNR8</accession>
<gene>
    <name evidence="3" type="primary">cheD</name>
    <name evidence="4" type="ORF">L9S41_02535</name>
</gene>
<reference evidence="4" key="1">
    <citation type="journal article" date="2022" name="Environ. Microbiol.">
        <title>Geoalkalibacter halelectricus SAP #1 sp. nov. possessing extracellular electron transfer and mineral#reducing capabilities from a haloalkaline environment.</title>
        <authorList>
            <person name="Yadav S."/>
            <person name="Singh R."/>
            <person name="Sundharam S.S."/>
            <person name="Chaudhary S."/>
            <person name="Krishnamurthi S."/>
            <person name="Patil S.A."/>
        </authorList>
    </citation>
    <scope>NUCLEOTIDE SEQUENCE</scope>
    <source>
        <strain evidence="4">SAP-1</strain>
    </source>
</reference>
<keyword evidence="5" id="KW-1185">Reference proteome</keyword>
<protein>
    <recommendedName>
        <fullName evidence="3">Probable chemoreceptor glutamine deamidase CheD</fullName>
        <ecNumber evidence="3">3.5.1.44</ecNumber>
    </recommendedName>
</protein>
<organism evidence="4 5">
    <name type="scientific">Geoalkalibacter halelectricus</name>
    <dbReference type="NCBI Taxonomy" id="2847045"/>
    <lineage>
        <taxon>Bacteria</taxon>
        <taxon>Pseudomonadati</taxon>
        <taxon>Thermodesulfobacteriota</taxon>
        <taxon>Desulfuromonadia</taxon>
        <taxon>Desulfuromonadales</taxon>
        <taxon>Geoalkalibacteraceae</taxon>
        <taxon>Geoalkalibacter</taxon>
    </lineage>
</organism>
<evidence type="ECO:0000256" key="1">
    <source>
        <dbReference type="ARBA" id="ARBA00022500"/>
    </source>
</evidence>
<dbReference type="PANTHER" id="PTHR35147">
    <property type="entry name" value="CHEMORECEPTOR GLUTAMINE DEAMIDASE CHED-RELATED"/>
    <property type="match status" value="1"/>
</dbReference>
<dbReference type="InterPro" id="IPR011324">
    <property type="entry name" value="Cytotoxic_necrot_fac-like_cat"/>
</dbReference>
<dbReference type="EMBL" id="CP092109">
    <property type="protein sequence ID" value="UWZ80288.1"/>
    <property type="molecule type" value="Genomic_DNA"/>
</dbReference>
<dbReference type="CDD" id="cd16352">
    <property type="entry name" value="CheD"/>
    <property type="match status" value="1"/>
</dbReference>
<evidence type="ECO:0000313" key="4">
    <source>
        <dbReference type="EMBL" id="UWZ80288.1"/>
    </source>
</evidence>
<comment type="similarity">
    <text evidence="3">Belongs to the CheD family.</text>
</comment>
<dbReference type="RefSeq" id="WP_260748645.1">
    <property type="nucleotide sequence ID" value="NZ_CP092109.1"/>
</dbReference>
<dbReference type="SUPFAM" id="SSF64438">
    <property type="entry name" value="CNF1/YfiH-like putative cysteine hydrolases"/>
    <property type="match status" value="1"/>
</dbReference>
<dbReference type="InterPro" id="IPR038592">
    <property type="entry name" value="CheD-like_sf"/>
</dbReference>
<dbReference type="Gene3D" id="3.30.1330.200">
    <property type="match status" value="1"/>
</dbReference>
<comment type="catalytic activity">
    <reaction evidence="3">
        <text>L-glutaminyl-[protein] + H2O = L-glutamyl-[protein] + NH4(+)</text>
        <dbReference type="Rhea" id="RHEA:16441"/>
        <dbReference type="Rhea" id="RHEA-COMP:10207"/>
        <dbReference type="Rhea" id="RHEA-COMP:10208"/>
        <dbReference type="ChEBI" id="CHEBI:15377"/>
        <dbReference type="ChEBI" id="CHEBI:28938"/>
        <dbReference type="ChEBI" id="CHEBI:29973"/>
        <dbReference type="ChEBI" id="CHEBI:30011"/>
        <dbReference type="EC" id="3.5.1.44"/>
    </reaction>
</comment>
<evidence type="ECO:0000313" key="5">
    <source>
        <dbReference type="Proteomes" id="UP001060414"/>
    </source>
</evidence>
<name>A0ABY5ZNR8_9BACT</name>
<comment type="function">
    <text evidence="3">Probably deamidates glutamine residues to glutamate on methyl-accepting chemotaxis receptors (MCPs), playing an important role in chemotaxis.</text>
</comment>
<keyword evidence="1 3" id="KW-0145">Chemotaxis</keyword>
<dbReference type="PANTHER" id="PTHR35147:SF1">
    <property type="entry name" value="CHEMORECEPTOR GLUTAMINE DEAMIDASE CHED-RELATED"/>
    <property type="match status" value="1"/>
</dbReference>
<sequence length="163" mass="17266">MSERRRVGISELHVAHAPDTLVTYGLGSCLSITLYDPLIRCGGMAHTLLPAPRPGRGEARPGKFVATAVQGLLAELLALGARRERLQAKLVGGANMFENLLTPNGDLIGERNTETAREILGGLGIALVAEDVGGNYGRTAELVLNSGEVRVKSVRGPSKFLIL</sequence>
<dbReference type="Pfam" id="PF03975">
    <property type="entry name" value="CheD"/>
    <property type="match status" value="1"/>
</dbReference>
<proteinExistence type="inferred from homology"/>
<evidence type="ECO:0000256" key="2">
    <source>
        <dbReference type="ARBA" id="ARBA00022801"/>
    </source>
</evidence>
<dbReference type="InterPro" id="IPR005659">
    <property type="entry name" value="Chemorcpt_Glu_NH3ase_CheD"/>
</dbReference>